<keyword evidence="1" id="KW-1133">Transmembrane helix</keyword>
<evidence type="ECO:0000313" key="3">
    <source>
        <dbReference type="Proteomes" id="UP000469734"/>
    </source>
</evidence>
<dbReference type="AlphaFoldDB" id="A0A7X4KHK7"/>
<proteinExistence type="predicted"/>
<keyword evidence="1" id="KW-0812">Transmembrane</keyword>
<dbReference type="Proteomes" id="UP000469734">
    <property type="component" value="Unassembled WGS sequence"/>
</dbReference>
<accession>A0A7X4KHK7</accession>
<name>A0A7X4KHK7_9BURK</name>
<comment type="caution">
    <text evidence="2">The sequence shown here is derived from an EMBL/GenBank/DDBJ whole genome shotgun (WGS) entry which is preliminary data.</text>
</comment>
<feature type="transmembrane region" description="Helical" evidence="1">
    <location>
        <begin position="18"/>
        <end position="39"/>
    </location>
</feature>
<reference evidence="2 3" key="1">
    <citation type="submission" date="2019-12" db="EMBL/GenBank/DDBJ databases">
        <title>Novel species isolated from a subtropical stream in China.</title>
        <authorList>
            <person name="Lu H."/>
        </authorList>
    </citation>
    <scope>NUCLEOTIDE SEQUENCE [LARGE SCALE GENOMIC DNA]</scope>
    <source>
        <strain evidence="2 3">FT134W</strain>
    </source>
</reference>
<dbReference type="EMBL" id="WWCR01000014">
    <property type="protein sequence ID" value="MYM73510.1"/>
    <property type="molecule type" value="Genomic_DNA"/>
</dbReference>
<evidence type="ECO:0000313" key="2">
    <source>
        <dbReference type="EMBL" id="MYM73510.1"/>
    </source>
</evidence>
<dbReference type="RefSeq" id="WP_161050655.1">
    <property type="nucleotide sequence ID" value="NZ_WWCR01000014.1"/>
</dbReference>
<keyword evidence="1" id="KW-0472">Membrane</keyword>
<sequence>MQNIKNWLSAMSGMVPDILAAIDSHPFAAVIIAVCVVGWRWNNKER</sequence>
<evidence type="ECO:0000256" key="1">
    <source>
        <dbReference type="SAM" id="Phobius"/>
    </source>
</evidence>
<gene>
    <name evidence="2" type="ORF">GTP56_15050</name>
</gene>
<organism evidence="2 3">
    <name type="scientific">Duganella margarita</name>
    <dbReference type="NCBI Taxonomy" id="2692170"/>
    <lineage>
        <taxon>Bacteria</taxon>
        <taxon>Pseudomonadati</taxon>
        <taxon>Pseudomonadota</taxon>
        <taxon>Betaproteobacteria</taxon>
        <taxon>Burkholderiales</taxon>
        <taxon>Oxalobacteraceae</taxon>
        <taxon>Telluria group</taxon>
        <taxon>Duganella</taxon>
    </lineage>
</organism>
<evidence type="ECO:0008006" key="4">
    <source>
        <dbReference type="Google" id="ProtNLM"/>
    </source>
</evidence>
<protein>
    <recommendedName>
        <fullName evidence="4">Holin</fullName>
    </recommendedName>
</protein>